<evidence type="ECO:0000313" key="2">
    <source>
        <dbReference type="EMBL" id="GAM39375.1"/>
    </source>
</evidence>
<organism evidence="2 3">
    <name type="scientific">Talaromyces pinophilus</name>
    <name type="common">Penicillium pinophilum</name>
    <dbReference type="NCBI Taxonomy" id="128442"/>
    <lineage>
        <taxon>Eukaryota</taxon>
        <taxon>Fungi</taxon>
        <taxon>Dikarya</taxon>
        <taxon>Ascomycota</taxon>
        <taxon>Pezizomycotina</taxon>
        <taxon>Eurotiomycetes</taxon>
        <taxon>Eurotiomycetidae</taxon>
        <taxon>Eurotiales</taxon>
        <taxon>Trichocomaceae</taxon>
        <taxon>Talaromyces</taxon>
        <taxon>Talaromyces sect. Talaromyces</taxon>
    </lineage>
</organism>
<dbReference type="EMBL" id="DF933830">
    <property type="protein sequence ID" value="GAM39375.1"/>
    <property type="molecule type" value="Genomic_DNA"/>
</dbReference>
<keyword evidence="1" id="KW-0812">Transmembrane</keyword>
<name>A0A6V8HGE5_TALPI</name>
<feature type="transmembrane region" description="Helical" evidence="1">
    <location>
        <begin position="12"/>
        <end position="31"/>
    </location>
</feature>
<comment type="caution">
    <text evidence="2">The sequence shown here is derived from an EMBL/GenBank/DDBJ whole genome shotgun (WGS) entry which is preliminary data.</text>
</comment>
<dbReference type="AlphaFoldDB" id="A0A6V8HGE5"/>
<accession>A0A6V8HGE5</accession>
<keyword evidence="3" id="KW-1185">Reference proteome</keyword>
<protein>
    <submittedName>
        <fullName evidence="2">Uncharacterized protein</fullName>
    </submittedName>
</protein>
<gene>
    <name evidence="2" type="ORF">TCE0_034r10875</name>
</gene>
<evidence type="ECO:0000256" key="1">
    <source>
        <dbReference type="SAM" id="Phobius"/>
    </source>
</evidence>
<keyword evidence="1" id="KW-1133">Transmembrane helix</keyword>
<dbReference type="Proteomes" id="UP000053095">
    <property type="component" value="Unassembled WGS sequence"/>
</dbReference>
<sequence>MAQKNKSSNFLLLGTFSILILLVTIDIYLSVLSPTNCSLFSNHSSTSISSDYKSPQGDKQELQDAIVGLGQIGTNGIVFREVQDLKDMSVAGDQKWGDLFAGDGYLFFKPENSSLPQEPWGRLKFPVANLFGTNVNMDTT</sequence>
<evidence type="ECO:0000313" key="3">
    <source>
        <dbReference type="Proteomes" id="UP000053095"/>
    </source>
</evidence>
<proteinExistence type="predicted"/>
<keyword evidence="1" id="KW-0472">Membrane</keyword>
<reference evidence="3" key="1">
    <citation type="journal article" date="2015" name="Genome Announc.">
        <title>Draft genome sequence of Talaromyces cellulolyticus strain Y-94, a source of lignocellulosic biomass-degrading enzymes.</title>
        <authorList>
            <person name="Fujii T."/>
            <person name="Koike H."/>
            <person name="Sawayama S."/>
            <person name="Yano S."/>
            <person name="Inoue H."/>
        </authorList>
    </citation>
    <scope>NUCLEOTIDE SEQUENCE [LARGE SCALE GENOMIC DNA]</scope>
    <source>
        <strain evidence="3">Y-94</strain>
    </source>
</reference>